<dbReference type="AlphaFoldDB" id="A0A9P5Y6F9"/>
<evidence type="ECO:0000313" key="3">
    <source>
        <dbReference type="Proteomes" id="UP000807353"/>
    </source>
</evidence>
<dbReference type="PANTHER" id="PTHR12363:SF53">
    <property type="entry name" value="MRNA TRANSPORT REGULATOR MTR10"/>
    <property type="match status" value="1"/>
</dbReference>
<dbReference type="OrthoDB" id="435593at2759"/>
<accession>A0A9P5Y6F9</accession>
<dbReference type="InterPro" id="IPR013598">
    <property type="entry name" value="Exportin-1/Importin-b-like"/>
</dbReference>
<dbReference type="PROSITE" id="PS50166">
    <property type="entry name" value="IMPORTIN_B_NT"/>
    <property type="match status" value="1"/>
</dbReference>
<dbReference type="InterPro" id="IPR001494">
    <property type="entry name" value="Importin-beta_N"/>
</dbReference>
<dbReference type="GO" id="GO:0005737">
    <property type="term" value="C:cytoplasm"/>
    <property type="evidence" value="ECO:0007669"/>
    <property type="project" value="TreeGrafter"/>
</dbReference>
<name>A0A9P5Y6F9_9AGAR</name>
<dbReference type="SUPFAM" id="SSF48371">
    <property type="entry name" value="ARM repeat"/>
    <property type="match status" value="1"/>
</dbReference>
<gene>
    <name evidence="2" type="ORF">BDZ94DRAFT_1262066</name>
</gene>
<dbReference type="InterPro" id="IPR057942">
    <property type="entry name" value="TPR_TNPO3_IPO13_3rd"/>
</dbReference>
<dbReference type="Pfam" id="PF03810">
    <property type="entry name" value="IBN_N"/>
    <property type="match status" value="1"/>
</dbReference>
<proteinExistence type="predicted"/>
<protein>
    <submittedName>
        <fullName evidence="2">Armadillo-type protein</fullName>
    </submittedName>
</protein>
<dbReference type="Proteomes" id="UP000807353">
    <property type="component" value="Unassembled WGS sequence"/>
</dbReference>
<dbReference type="PANTHER" id="PTHR12363">
    <property type="entry name" value="TRANSPORTIN 3 AND IMPORTIN 13"/>
    <property type="match status" value="1"/>
</dbReference>
<keyword evidence="3" id="KW-1185">Reference proteome</keyword>
<feature type="domain" description="Importin N-terminal" evidence="1">
    <location>
        <begin position="60"/>
        <end position="127"/>
    </location>
</feature>
<dbReference type="InterPro" id="IPR011989">
    <property type="entry name" value="ARM-like"/>
</dbReference>
<dbReference type="Pfam" id="PF24140">
    <property type="entry name" value="TPR_TNPO3_IPO13_3rd"/>
    <property type="match status" value="1"/>
</dbReference>
<dbReference type="Gene3D" id="1.25.10.10">
    <property type="entry name" value="Leucine-rich Repeat Variant"/>
    <property type="match status" value="1"/>
</dbReference>
<evidence type="ECO:0000313" key="2">
    <source>
        <dbReference type="EMBL" id="KAF9462151.1"/>
    </source>
</evidence>
<dbReference type="GO" id="GO:0031267">
    <property type="term" value="F:small GTPase binding"/>
    <property type="evidence" value="ECO:0007669"/>
    <property type="project" value="InterPro"/>
</dbReference>
<sequence length="966" mass="108033">MSLSTTTNLVPDTFLSFSTRPYFLRPSILTISVIMADIQALLSALDVFSRAPDKASLERANSWLQDFQHSPEAWTTCNVLLLSPDAPPAAKLFAAQTFRTKVTYDLQQVDEQNLPTLRDTLLTALEQYHVGPRTIIVQLCLALAGIALQMPAWSNAVQTMIESFGRNPATVPTLLQFLTLLPEELNSNTKIPVTDDEYRERSARLLDANSKQILELLTMYIQAVGVTSAVQSQVFNCLRSWLIAGEINIADLAETPLFSFAFEALASDALFDSAVDVICELVHETQEIDDNMPVIQLIVPRIIALRPQLLKERDDPEKIRGYARIFAEAGETYRLLLLQHTETFFPIVEAIGECSAYPDLDIVPITFPFWMRLAQNIGKKSSVSPLFVEAYQALMRVIIRHLHFPSDTHSLSGQEADVFRSFRHVMGDTLKDCCFVLRTDTCLLATYDMITTALSRGPESVSWQEIEAPLFAMRSMGAEVDPADKNAVPKIMDLIPSLPNHPRVRYAALLIISRYTEWINMHPEYISFQLQYISAGFDDLDTEVCAAAGQALKYLCQDCKQHLVDFLPTLHTFLSTSGSKLVQDDRRQVYEAIAYVISAMPMERAAESLRTFSLDILAQVHTITSKTSLATKEELQGISNGLENLEVMLHVIHSFGEQLPNACQNSCRDAWGIFDSFLAKYGSDYDIAERATRVIRHGITLFGDAALPVASSVVARMSVSFEATGYPSYLWIAGKIIGRFGNEEDSTLRGVFGEVYERSTRKVVSLLQTQSPRDIPDVLEDFLHMLLRLADLAPDIFFQSSAFPTAFRAAMAALTLIHTDIIFASLDLFRATLSHDSLTATVPIPPKYPMYSSAIRDVFEKEGFEFVGYLLDGLVGDFPEDSTSTVVTIFRSISIVWAPQLLSWLPSILQRLPATSAPNLAKTQFLEEVSSAVNAREYDKVKYAILTLNRSSRKARERRRIALSER</sequence>
<organism evidence="2 3">
    <name type="scientific">Collybia nuda</name>
    <dbReference type="NCBI Taxonomy" id="64659"/>
    <lineage>
        <taxon>Eukaryota</taxon>
        <taxon>Fungi</taxon>
        <taxon>Dikarya</taxon>
        <taxon>Basidiomycota</taxon>
        <taxon>Agaricomycotina</taxon>
        <taxon>Agaricomycetes</taxon>
        <taxon>Agaricomycetidae</taxon>
        <taxon>Agaricales</taxon>
        <taxon>Tricholomatineae</taxon>
        <taxon>Clitocybaceae</taxon>
        <taxon>Collybia</taxon>
    </lineage>
</organism>
<dbReference type="InterPro" id="IPR058537">
    <property type="entry name" value="TPR_TNPO3_IPO13_4th"/>
</dbReference>
<dbReference type="EMBL" id="MU150275">
    <property type="protein sequence ID" value="KAF9462151.1"/>
    <property type="molecule type" value="Genomic_DNA"/>
</dbReference>
<dbReference type="Pfam" id="PF24139">
    <property type="entry name" value="TPR_TNPO3_IPO13_4th"/>
    <property type="match status" value="1"/>
</dbReference>
<comment type="caution">
    <text evidence="2">The sequence shown here is derived from an EMBL/GenBank/DDBJ whole genome shotgun (WGS) entry which is preliminary data.</text>
</comment>
<evidence type="ECO:0000259" key="1">
    <source>
        <dbReference type="PROSITE" id="PS50166"/>
    </source>
</evidence>
<dbReference type="Pfam" id="PF24138">
    <property type="entry name" value="TPR_TNPO3_IPO13_2nd"/>
    <property type="match status" value="1"/>
</dbReference>
<dbReference type="GO" id="GO:0006606">
    <property type="term" value="P:protein import into nucleus"/>
    <property type="evidence" value="ECO:0007669"/>
    <property type="project" value="TreeGrafter"/>
</dbReference>
<reference evidence="2" key="1">
    <citation type="submission" date="2020-11" db="EMBL/GenBank/DDBJ databases">
        <authorList>
            <consortium name="DOE Joint Genome Institute"/>
            <person name="Ahrendt S."/>
            <person name="Riley R."/>
            <person name="Andreopoulos W."/>
            <person name="Labutti K."/>
            <person name="Pangilinan J."/>
            <person name="Ruiz-Duenas F.J."/>
            <person name="Barrasa J.M."/>
            <person name="Sanchez-Garcia M."/>
            <person name="Camarero S."/>
            <person name="Miyauchi S."/>
            <person name="Serrano A."/>
            <person name="Linde D."/>
            <person name="Babiker R."/>
            <person name="Drula E."/>
            <person name="Ayuso-Fernandez I."/>
            <person name="Pacheco R."/>
            <person name="Padilla G."/>
            <person name="Ferreira P."/>
            <person name="Barriuso J."/>
            <person name="Kellner H."/>
            <person name="Castanera R."/>
            <person name="Alfaro M."/>
            <person name="Ramirez L."/>
            <person name="Pisabarro A.G."/>
            <person name="Kuo A."/>
            <person name="Tritt A."/>
            <person name="Lipzen A."/>
            <person name="He G."/>
            <person name="Yan M."/>
            <person name="Ng V."/>
            <person name="Cullen D."/>
            <person name="Martin F."/>
            <person name="Rosso M.-N."/>
            <person name="Henrissat B."/>
            <person name="Hibbett D."/>
            <person name="Martinez A.T."/>
            <person name="Grigoriev I.V."/>
        </authorList>
    </citation>
    <scope>NUCLEOTIDE SEQUENCE</scope>
    <source>
        <strain evidence="2">CBS 247.69</strain>
    </source>
</reference>
<dbReference type="InterPro" id="IPR051345">
    <property type="entry name" value="Importin_beta-like_NTR"/>
</dbReference>
<dbReference type="SMART" id="SM00913">
    <property type="entry name" value="IBN_N"/>
    <property type="match status" value="1"/>
</dbReference>
<dbReference type="Pfam" id="PF08389">
    <property type="entry name" value="Xpo1"/>
    <property type="match status" value="1"/>
</dbReference>
<dbReference type="InterPro" id="IPR016024">
    <property type="entry name" value="ARM-type_fold"/>
</dbReference>
<dbReference type="InterPro" id="IPR057941">
    <property type="entry name" value="TPR_TNPO3_IPO13_2nd"/>
</dbReference>